<evidence type="ECO:0000313" key="1">
    <source>
        <dbReference type="EMBL" id="KIW08059.1"/>
    </source>
</evidence>
<dbReference type="InParanoid" id="A0A0D2B9Z0"/>
<keyword evidence="2" id="KW-1185">Reference proteome</keyword>
<accession>A0A0D2B9Z0</accession>
<gene>
    <name evidence="1" type="ORF">PV09_01001</name>
</gene>
<dbReference type="GeneID" id="27308974"/>
<dbReference type="EMBL" id="KN847531">
    <property type="protein sequence ID" value="KIW08059.1"/>
    <property type="molecule type" value="Genomic_DNA"/>
</dbReference>
<protein>
    <submittedName>
        <fullName evidence="1">Uncharacterized protein</fullName>
    </submittedName>
</protein>
<dbReference type="VEuPathDB" id="FungiDB:PV09_01001"/>
<dbReference type="AlphaFoldDB" id="A0A0D2B9Z0"/>
<dbReference type="Proteomes" id="UP000053259">
    <property type="component" value="Unassembled WGS sequence"/>
</dbReference>
<reference evidence="1 2" key="1">
    <citation type="submission" date="2015-01" db="EMBL/GenBank/DDBJ databases">
        <title>The Genome Sequence of Ochroconis gallopava CBS43764.</title>
        <authorList>
            <consortium name="The Broad Institute Genomics Platform"/>
            <person name="Cuomo C."/>
            <person name="de Hoog S."/>
            <person name="Gorbushina A."/>
            <person name="Stielow B."/>
            <person name="Teixiera M."/>
            <person name="Abouelleil A."/>
            <person name="Chapman S.B."/>
            <person name="Priest M."/>
            <person name="Young S.K."/>
            <person name="Wortman J."/>
            <person name="Nusbaum C."/>
            <person name="Birren B."/>
        </authorList>
    </citation>
    <scope>NUCLEOTIDE SEQUENCE [LARGE SCALE GENOMIC DNA]</scope>
    <source>
        <strain evidence="1 2">CBS 43764</strain>
    </source>
</reference>
<sequence>MLFDNATLLEIYAAFGLGHELRQCNVRIQLMSLYQTPIATHYHHCRLRRSILGYHCPHFFCRLPILQPATWGHRYAVHTVVCLADPTSVFSTAVSSLCALTLPETVVTLSHHPTCRAFFGFRAFKARSLICLQESTRQLSDWPYLC</sequence>
<dbReference type="HOGENOM" id="CLU_1778899_0_0_1"/>
<name>A0A0D2B9Z0_9PEZI</name>
<organism evidence="1 2">
    <name type="scientific">Verruconis gallopava</name>
    <dbReference type="NCBI Taxonomy" id="253628"/>
    <lineage>
        <taxon>Eukaryota</taxon>
        <taxon>Fungi</taxon>
        <taxon>Dikarya</taxon>
        <taxon>Ascomycota</taxon>
        <taxon>Pezizomycotina</taxon>
        <taxon>Dothideomycetes</taxon>
        <taxon>Pleosporomycetidae</taxon>
        <taxon>Venturiales</taxon>
        <taxon>Sympoventuriaceae</taxon>
        <taxon>Verruconis</taxon>
    </lineage>
</organism>
<evidence type="ECO:0000313" key="2">
    <source>
        <dbReference type="Proteomes" id="UP000053259"/>
    </source>
</evidence>
<proteinExistence type="predicted"/>
<dbReference type="RefSeq" id="XP_016217928.1">
    <property type="nucleotide sequence ID" value="XM_016353833.1"/>
</dbReference>